<accession>A0A848HFZ9</accession>
<proteinExistence type="predicted"/>
<dbReference type="AlphaFoldDB" id="A0A848HFZ9"/>
<dbReference type="EMBL" id="JABBFX010000004">
    <property type="protein sequence ID" value="NML48261.1"/>
    <property type="molecule type" value="Genomic_DNA"/>
</dbReference>
<evidence type="ECO:0000313" key="2">
    <source>
        <dbReference type="EMBL" id="NML48261.1"/>
    </source>
</evidence>
<dbReference type="Proteomes" id="UP000541185">
    <property type="component" value="Unassembled WGS sequence"/>
</dbReference>
<protein>
    <recommendedName>
        <fullName evidence="4">MerR family transcriptional regulator</fullName>
    </recommendedName>
</protein>
<reference evidence="2 3" key="1">
    <citation type="submission" date="2020-04" db="EMBL/GenBank/DDBJ databases">
        <title>Ramlibacter sp. G-1-2-2 isolated from soil.</title>
        <authorList>
            <person name="Dahal R.H."/>
        </authorList>
    </citation>
    <scope>NUCLEOTIDE SEQUENCE [LARGE SCALE GENOMIC DNA]</scope>
    <source>
        <strain evidence="2 3">G-1-2-2</strain>
    </source>
</reference>
<organism evidence="2 3">
    <name type="scientific">Ramlibacter agri</name>
    <dbReference type="NCBI Taxonomy" id="2728837"/>
    <lineage>
        <taxon>Bacteria</taxon>
        <taxon>Pseudomonadati</taxon>
        <taxon>Pseudomonadota</taxon>
        <taxon>Betaproteobacteria</taxon>
        <taxon>Burkholderiales</taxon>
        <taxon>Comamonadaceae</taxon>
        <taxon>Ramlibacter</taxon>
    </lineage>
</organism>
<evidence type="ECO:0008006" key="4">
    <source>
        <dbReference type="Google" id="ProtNLM"/>
    </source>
</evidence>
<dbReference type="Pfam" id="PF13591">
    <property type="entry name" value="MerR_2"/>
    <property type="match status" value="1"/>
</dbReference>
<evidence type="ECO:0000313" key="3">
    <source>
        <dbReference type="Proteomes" id="UP000541185"/>
    </source>
</evidence>
<name>A0A848HFZ9_9BURK</name>
<sequence length="123" mass="13934">MDFRDSDWTWLDNQRSIDQAELAQTCGLSAAEIDELVEYGALVPLVSERPDGRLFSAAVVPSLREAARLRVDFDLDLFTMSLLLGYLQRIVQLEQQLRSLHAHGQHPATLPREGPTPWREPHA</sequence>
<dbReference type="RefSeq" id="WP_169422587.1">
    <property type="nucleotide sequence ID" value="NZ_JABBFX010000004.1"/>
</dbReference>
<evidence type="ECO:0000256" key="1">
    <source>
        <dbReference type="SAM" id="MobiDB-lite"/>
    </source>
</evidence>
<dbReference type="Gene3D" id="1.10.1660.10">
    <property type="match status" value="1"/>
</dbReference>
<comment type="caution">
    <text evidence="2">The sequence shown here is derived from an EMBL/GenBank/DDBJ whole genome shotgun (WGS) entry which is preliminary data.</text>
</comment>
<keyword evidence="3" id="KW-1185">Reference proteome</keyword>
<feature type="region of interest" description="Disordered" evidence="1">
    <location>
        <begin position="102"/>
        <end position="123"/>
    </location>
</feature>
<gene>
    <name evidence="2" type="ORF">HHL11_31220</name>
</gene>